<comment type="caution">
    <text evidence="12">The sequence shown here is derived from an EMBL/GenBank/DDBJ whole genome shotgun (WGS) entry which is preliminary data.</text>
</comment>
<evidence type="ECO:0000313" key="13">
    <source>
        <dbReference type="Proteomes" id="UP000307790"/>
    </source>
</evidence>
<dbReference type="InterPro" id="IPR036890">
    <property type="entry name" value="HATPase_C_sf"/>
</dbReference>
<keyword evidence="9" id="KW-0067">ATP-binding</keyword>
<evidence type="ECO:0000256" key="2">
    <source>
        <dbReference type="ARBA" id="ARBA00004651"/>
    </source>
</evidence>
<keyword evidence="10" id="KW-0472">Membrane</keyword>
<evidence type="ECO:0000256" key="5">
    <source>
        <dbReference type="ARBA" id="ARBA00022553"/>
    </source>
</evidence>
<protein>
    <recommendedName>
        <fullName evidence="3">histidine kinase</fullName>
        <ecNumber evidence="3">2.7.13.3</ecNumber>
    </recommendedName>
</protein>
<dbReference type="InterPro" id="IPR036097">
    <property type="entry name" value="HisK_dim/P_sf"/>
</dbReference>
<evidence type="ECO:0000313" key="12">
    <source>
        <dbReference type="EMBL" id="TLU67563.1"/>
    </source>
</evidence>
<dbReference type="EC" id="2.7.13.3" evidence="3"/>
<evidence type="ECO:0000256" key="10">
    <source>
        <dbReference type="SAM" id="Phobius"/>
    </source>
</evidence>
<dbReference type="InterPro" id="IPR050980">
    <property type="entry name" value="2C_sensor_his_kinase"/>
</dbReference>
<feature type="transmembrane region" description="Helical" evidence="10">
    <location>
        <begin position="123"/>
        <end position="143"/>
    </location>
</feature>
<dbReference type="RefSeq" id="WP_138318166.1">
    <property type="nucleotide sequence ID" value="NZ_VCBC01000002.1"/>
</dbReference>
<keyword evidence="13" id="KW-1185">Reference proteome</keyword>
<dbReference type="Proteomes" id="UP000307790">
    <property type="component" value="Unassembled WGS sequence"/>
</dbReference>
<dbReference type="InterPro" id="IPR003594">
    <property type="entry name" value="HATPase_dom"/>
</dbReference>
<dbReference type="OrthoDB" id="9804645at2"/>
<evidence type="ECO:0000256" key="3">
    <source>
        <dbReference type="ARBA" id="ARBA00012438"/>
    </source>
</evidence>
<comment type="catalytic activity">
    <reaction evidence="1">
        <text>ATP + protein L-histidine = ADP + protein N-phospho-L-histidine.</text>
        <dbReference type="EC" id="2.7.13.3"/>
    </reaction>
</comment>
<dbReference type="EMBL" id="VCBC01000002">
    <property type="protein sequence ID" value="TLU67563.1"/>
    <property type="molecule type" value="Genomic_DNA"/>
</dbReference>
<proteinExistence type="predicted"/>
<evidence type="ECO:0000256" key="9">
    <source>
        <dbReference type="ARBA" id="ARBA00022840"/>
    </source>
</evidence>
<evidence type="ECO:0000256" key="8">
    <source>
        <dbReference type="ARBA" id="ARBA00022777"/>
    </source>
</evidence>
<dbReference type="GO" id="GO:0000155">
    <property type="term" value="F:phosphorelay sensor kinase activity"/>
    <property type="evidence" value="ECO:0007669"/>
    <property type="project" value="InterPro"/>
</dbReference>
<keyword evidence="10" id="KW-0812">Transmembrane</keyword>
<dbReference type="PANTHER" id="PTHR44936">
    <property type="entry name" value="SENSOR PROTEIN CREC"/>
    <property type="match status" value="1"/>
</dbReference>
<keyword evidence="6" id="KW-0808">Transferase</keyword>
<feature type="domain" description="Histidine kinase" evidence="11">
    <location>
        <begin position="200"/>
        <end position="406"/>
    </location>
</feature>
<evidence type="ECO:0000256" key="4">
    <source>
        <dbReference type="ARBA" id="ARBA00022475"/>
    </source>
</evidence>
<name>A0A5R9IST5_9GAMM</name>
<dbReference type="Gene3D" id="1.10.287.130">
    <property type="match status" value="1"/>
</dbReference>
<gene>
    <name evidence="12" type="ORF">FE810_01040</name>
</gene>
<keyword evidence="7" id="KW-0547">Nucleotide-binding</keyword>
<keyword evidence="10" id="KW-1133">Transmembrane helix</keyword>
<dbReference type="Pfam" id="PF02518">
    <property type="entry name" value="HATPase_c"/>
    <property type="match status" value="1"/>
</dbReference>
<keyword evidence="8 12" id="KW-0418">Kinase</keyword>
<dbReference type="SUPFAM" id="SSF55874">
    <property type="entry name" value="ATPase domain of HSP90 chaperone/DNA topoisomerase II/histidine kinase"/>
    <property type="match status" value="1"/>
</dbReference>
<comment type="subcellular location">
    <subcellularLocation>
        <location evidence="2">Cell membrane</location>
        <topology evidence="2">Multi-pass membrane protein</topology>
    </subcellularLocation>
</comment>
<dbReference type="InterPro" id="IPR005467">
    <property type="entry name" value="His_kinase_dom"/>
</dbReference>
<reference evidence="12 13" key="1">
    <citation type="submission" date="2019-05" db="EMBL/GenBank/DDBJ databases">
        <title>Genome sequences of Thalassotalea litorea 1K03283.</title>
        <authorList>
            <person name="Zhang D."/>
        </authorList>
    </citation>
    <scope>NUCLEOTIDE SEQUENCE [LARGE SCALE GENOMIC DNA]</scope>
    <source>
        <strain evidence="12 13">MCCC 1K03283</strain>
    </source>
</reference>
<dbReference type="InterPro" id="IPR004358">
    <property type="entry name" value="Sig_transdc_His_kin-like_C"/>
</dbReference>
<dbReference type="PANTHER" id="PTHR44936:SF10">
    <property type="entry name" value="SENSOR PROTEIN RSTB"/>
    <property type="match status" value="1"/>
</dbReference>
<dbReference type="SMART" id="SM00388">
    <property type="entry name" value="HisKA"/>
    <property type="match status" value="1"/>
</dbReference>
<dbReference type="SUPFAM" id="SSF47384">
    <property type="entry name" value="Homodimeric domain of signal transducing histidine kinase"/>
    <property type="match status" value="1"/>
</dbReference>
<keyword evidence="4" id="KW-1003">Cell membrane</keyword>
<keyword evidence="5" id="KW-0597">Phosphoprotein</keyword>
<evidence type="ECO:0000256" key="7">
    <source>
        <dbReference type="ARBA" id="ARBA00022741"/>
    </source>
</evidence>
<dbReference type="CDD" id="cd00082">
    <property type="entry name" value="HisKA"/>
    <property type="match status" value="1"/>
</dbReference>
<dbReference type="AlphaFoldDB" id="A0A5R9IST5"/>
<sequence length="406" mass="46922">MRLQFIKLFLLIFVTLFFVAIVTDKLSQLSKSPTQHSIELEQVFSTFQTNSETDMPSQIARSIAITNLHWPGDMKAKLSAAQVVALHDGRQTFYYRLNDKDKTRVWEMGPFQNQIEDDVIEPIVIIFYFSFAVFLFLWIWPMFRDLETLNQASKRFSKHREISKLAISKTSRVYPLAQSFNQMANQLLRYMSLQRFLASTLSHDIRTPVTRIDFCLEVMDHKNFSTMKTSIQQDIDEINGLTHEFIEFSKLEEEYDNLDIKRHNVTSMLCSLTEKMQISSHKAINLANDCPLYWRFDKSFLRRAVQNVIANALTYATLQIKIEAKVIDNNLLIAIEDDGKGLSTTSYKDVTQPYVRGKDIEDLGNGYGLGLAFAKVICEWHQGNLKIEQSQSLNGLKVLFRLPNIT</sequence>
<dbReference type="Gene3D" id="3.30.565.10">
    <property type="entry name" value="Histidine kinase-like ATPase, C-terminal domain"/>
    <property type="match status" value="1"/>
</dbReference>
<accession>A0A5R9IST5</accession>
<evidence type="ECO:0000256" key="6">
    <source>
        <dbReference type="ARBA" id="ARBA00022679"/>
    </source>
</evidence>
<dbReference type="PROSITE" id="PS50109">
    <property type="entry name" value="HIS_KIN"/>
    <property type="match status" value="1"/>
</dbReference>
<dbReference type="SMART" id="SM00387">
    <property type="entry name" value="HATPase_c"/>
    <property type="match status" value="1"/>
</dbReference>
<dbReference type="PRINTS" id="PR00344">
    <property type="entry name" value="BCTRLSENSOR"/>
</dbReference>
<dbReference type="GO" id="GO:0005886">
    <property type="term" value="C:plasma membrane"/>
    <property type="evidence" value="ECO:0007669"/>
    <property type="project" value="UniProtKB-SubCell"/>
</dbReference>
<dbReference type="Pfam" id="PF00512">
    <property type="entry name" value="HisKA"/>
    <property type="match status" value="1"/>
</dbReference>
<dbReference type="GO" id="GO:0005524">
    <property type="term" value="F:ATP binding"/>
    <property type="evidence" value="ECO:0007669"/>
    <property type="project" value="UniProtKB-KW"/>
</dbReference>
<evidence type="ECO:0000256" key="1">
    <source>
        <dbReference type="ARBA" id="ARBA00000085"/>
    </source>
</evidence>
<evidence type="ECO:0000259" key="11">
    <source>
        <dbReference type="PROSITE" id="PS50109"/>
    </source>
</evidence>
<organism evidence="12 13">
    <name type="scientific">Thalassotalea litorea</name>
    <dbReference type="NCBI Taxonomy" id="2020715"/>
    <lineage>
        <taxon>Bacteria</taxon>
        <taxon>Pseudomonadati</taxon>
        <taxon>Pseudomonadota</taxon>
        <taxon>Gammaproteobacteria</taxon>
        <taxon>Alteromonadales</taxon>
        <taxon>Colwelliaceae</taxon>
        <taxon>Thalassotalea</taxon>
    </lineage>
</organism>
<dbReference type="InterPro" id="IPR003661">
    <property type="entry name" value="HisK_dim/P_dom"/>
</dbReference>